<feature type="domain" description="NlpC/P60" evidence="7">
    <location>
        <begin position="168"/>
        <end position="297"/>
    </location>
</feature>
<evidence type="ECO:0000256" key="4">
    <source>
        <dbReference type="ARBA" id="ARBA00022807"/>
    </source>
</evidence>
<evidence type="ECO:0000256" key="1">
    <source>
        <dbReference type="ARBA" id="ARBA00007074"/>
    </source>
</evidence>
<dbReference type="GO" id="GO:0008234">
    <property type="term" value="F:cysteine-type peptidase activity"/>
    <property type="evidence" value="ECO:0007669"/>
    <property type="project" value="UniProtKB-KW"/>
</dbReference>
<keyword evidence="3" id="KW-0378">Hydrolase</keyword>
<evidence type="ECO:0000313" key="8">
    <source>
        <dbReference type="EMBL" id="TYA14420.1"/>
    </source>
</evidence>
<keyword evidence="4" id="KW-0788">Thiol protease</keyword>
<dbReference type="AlphaFoldDB" id="A0A5D0CXL2"/>
<dbReference type="PANTHER" id="PTHR47053">
    <property type="entry name" value="MUREIN DD-ENDOPEPTIDASE MEPH-RELATED"/>
    <property type="match status" value="1"/>
</dbReference>
<proteinExistence type="inferred from homology"/>
<dbReference type="PROSITE" id="PS51257">
    <property type="entry name" value="PROKAR_LIPOPROTEIN"/>
    <property type="match status" value="1"/>
</dbReference>
<comment type="caution">
    <text evidence="8">The sequence shown here is derived from an EMBL/GenBank/DDBJ whole genome shotgun (WGS) entry which is preliminary data.</text>
</comment>
<gene>
    <name evidence="8" type="ORF">FRY98_01655</name>
</gene>
<dbReference type="Proteomes" id="UP000325218">
    <property type="component" value="Unassembled WGS sequence"/>
</dbReference>
<sequence>MSIAPKKTWALLLLGLLLLAATACGNRQPGPTAQSVPTPENPLIRTGPEGTPADNEWIPLTQIADSLGLRLRESQNSAQMGFTDVMFELTPSQKSAISFGKQVTLAHPPLRQNGKTYLTAEALSDLLQGQVRKDPQTGEVEIASVGGGHAPDIARQPRSRGFQAFGLTENRDELVSYAKQFMGVPYDFGAAPYEQSHTFDCSSFTRHVFKHFGVDLPRLARDQAKEGNPVERSELVAGDLIFFTVPGRFESEKVPGHVGIYIGGGKFIHTWGDPGVQISTLDSGYWHDVILSMRRVQ</sequence>
<dbReference type="SUPFAM" id="SSF55383">
    <property type="entry name" value="Copper amine oxidase, domain N"/>
    <property type="match status" value="1"/>
</dbReference>
<dbReference type="InterPro" id="IPR036582">
    <property type="entry name" value="Mao_N_sf"/>
</dbReference>
<feature type="compositionally biased region" description="Polar residues" evidence="5">
    <location>
        <begin position="29"/>
        <end position="38"/>
    </location>
</feature>
<evidence type="ECO:0000256" key="3">
    <source>
        <dbReference type="ARBA" id="ARBA00022801"/>
    </source>
</evidence>
<dbReference type="PROSITE" id="PS51935">
    <property type="entry name" value="NLPC_P60"/>
    <property type="match status" value="1"/>
</dbReference>
<dbReference type="Pfam" id="PF00877">
    <property type="entry name" value="NLPC_P60"/>
    <property type="match status" value="1"/>
</dbReference>
<evidence type="ECO:0000259" key="7">
    <source>
        <dbReference type="PROSITE" id="PS51935"/>
    </source>
</evidence>
<dbReference type="Pfam" id="PF07833">
    <property type="entry name" value="Cu_amine_oxidN1"/>
    <property type="match status" value="1"/>
</dbReference>
<dbReference type="InterPro" id="IPR038765">
    <property type="entry name" value="Papain-like_cys_pep_sf"/>
</dbReference>
<protein>
    <submittedName>
        <fullName evidence="8">NlpC/P60 family protein</fullName>
    </submittedName>
</protein>
<feature type="chain" id="PRO_5039652767" evidence="6">
    <location>
        <begin position="26"/>
        <end position="297"/>
    </location>
</feature>
<evidence type="ECO:0000256" key="6">
    <source>
        <dbReference type="SAM" id="SignalP"/>
    </source>
</evidence>
<accession>A0A5D0CXL2</accession>
<dbReference type="InterPro" id="IPR012854">
    <property type="entry name" value="Cu_amine_oxidase-like_N"/>
</dbReference>
<dbReference type="SUPFAM" id="SSF54001">
    <property type="entry name" value="Cysteine proteinases"/>
    <property type="match status" value="1"/>
</dbReference>
<dbReference type="Gene3D" id="3.90.1720.10">
    <property type="entry name" value="endopeptidase domain like (from Nostoc punctiforme)"/>
    <property type="match status" value="1"/>
</dbReference>
<dbReference type="GO" id="GO:0006508">
    <property type="term" value="P:proteolysis"/>
    <property type="evidence" value="ECO:0007669"/>
    <property type="project" value="UniProtKB-KW"/>
</dbReference>
<dbReference type="InterPro" id="IPR051202">
    <property type="entry name" value="Peptidase_C40"/>
</dbReference>
<evidence type="ECO:0000313" key="9">
    <source>
        <dbReference type="Proteomes" id="UP000325218"/>
    </source>
</evidence>
<dbReference type="RefSeq" id="WP_148449964.1">
    <property type="nucleotide sequence ID" value="NZ_VSDO01000001.1"/>
</dbReference>
<evidence type="ECO:0000256" key="2">
    <source>
        <dbReference type="ARBA" id="ARBA00022670"/>
    </source>
</evidence>
<reference evidence="8 9" key="1">
    <citation type="submission" date="2019-08" db="EMBL/GenBank/DDBJ databases">
        <title>Genome sequencing of Paenibacillus faecis DSM 23593(T).</title>
        <authorList>
            <person name="Kook J.-K."/>
            <person name="Park S.-N."/>
            <person name="Lim Y.K."/>
        </authorList>
    </citation>
    <scope>NUCLEOTIDE SEQUENCE [LARGE SCALE GENOMIC DNA]</scope>
    <source>
        <strain evidence="8 9">DSM 23593</strain>
    </source>
</reference>
<keyword evidence="2" id="KW-0645">Protease</keyword>
<evidence type="ECO:0000256" key="5">
    <source>
        <dbReference type="SAM" id="MobiDB-lite"/>
    </source>
</evidence>
<comment type="similarity">
    <text evidence="1">Belongs to the peptidase C40 family.</text>
</comment>
<organism evidence="8 9">
    <name type="scientific">Paenibacillus faecis</name>
    <dbReference type="NCBI Taxonomy" id="862114"/>
    <lineage>
        <taxon>Bacteria</taxon>
        <taxon>Bacillati</taxon>
        <taxon>Bacillota</taxon>
        <taxon>Bacilli</taxon>
        <taxon>Bacillales</taxon>
        <taxon>Paenibacillaceae</taxon>
        <taxon>Paenibacillus</taxon>
    </lineage>
</organism>
<keyword evidence="6" id="KW-0732">Signal</keyword>
<dbReference type="PANTHER" id="PTHR47053:SF1">
    <property type="entry name" value="MUREIN DD-ENDOPEPTIDASE MEPH-RELATED"/>
    <property type="match status" value="1"/>
</dbReference>
<feature type="signal peptide" evidence="6">
    <location>
        <begin position="1"/>
        <end position="25"/>
    </location>
</feature>
<name>A0A5D0CXL2_9BACL</name>
<dbReference type="InterPro" id="IPR000064">
    <property type="entry name" value="NLP_P60_dom"/>
</dbReference>
<dbReference type="EMBL" id="VSDO01000001">
    <property type="protein sequence ID" value="TYA14420.1"/>
    <property type="molecule type" value="Genomic_DNA"/>
</dbReference>
<feature type="region of interest" description="Disordered" evidence="5">
    <location>
        <begin position="27"/>
        <end position="54"/>
    </location>
</feature>
<dbReference type="OrthoDB" id="9813118at2"/>
<keyword evidence="9" id="KW-1185">Reference proteome</keyword>